<name>A0ACC2SWS2_9FUNG</name>
<reference evidence="1" key="1">
    <citation type="submission" date="2022-04" db="EMBL/GenBank/DDBJ databases">
        <title>Genome of the entomopathogenic fungus Entomophthora muscae.</title>
        <authorList>
            <person name="Elya C."/>
            <person name="Lovett B.R."/>
            <person name="Lee E."/>
            <person name="Macias A.M."/>
            <person name="Hajek A.E."/>
            <person name="De Bivort B.L."/>
            <person name="Kasson M.T."/>
            <person name="De Fine Licht H.H."/>
            <person name="Stajich J.E."/>
        </authorList>
    </citation>
    <scope>NUCLEOTIDE SEQUENCE</scope>
    <source>
        <strain evidence="1">Berkeley</strain>
    </source>
</reference>
<gene>
    <name evidence="1" type="ORF">DSO57_1005514</name>
</gene>
<dbReference type="Proteomes" id="UP001165960">
    <property type="component" value="Unassembled WGS sequence"/>
</dbReference>
<organism evidence="1 2">
    <name type="scientific">Entomophthora muscae</name>
    <dbReference type="NCBI Taxonomy" id="34485"/>
    <lineage>
        <taxon>Eukaryota</taxon>
        <taxon>Fungi</taxon>
        <taxon>Fungi incertae sedis</taxon>
        <taxon>Zoopagomycota</taxon>
        <taxon>Entomophthoromycotina</taxon>
        <taxon>Entomophthoromycetes</taxon>
        <taxon>Entomophthorales</taxon>
        <taxon>Entomophthoraceae</taxon>
        <taxon>Entomophthora</taxon>
    </lineage>
</organism>
<keyword evidence="2" id="KW-1185">Reference proteome</keyword>
<accession>A0ACC2SWS2</accession>
<evidence type="ECO:0000313" key="2">
    <source>
        <dbReference type="Proteomes" id="UP001165960"/>
    </source>
</evidence>
<proteinExistence type="predicted"/>
<evidence type="ECO:0000313" key="1">
    <source>
        <dbReference type="EMBL" id="KAJ9066848.1"/>
    </source>
</evidence>
<comment type="caution">
    <text evidence="1">The sequence shown here is derived from an EMBL/GenBank/DDBJ whole genome shotgun (WGS) entry which is preliminary data.</text>
</comment>
<dbReference type="EMBL" id="QTSX02004275">
    <property type="protein sequence ID" value="KAJ9066848.1"/>
    <property type="molecule type" value="Genomic_DNA"/>
</dbReference>
<protein>
    <submittedName>
        <fullName evidence="1">Uncharacterized protein</fullName>
    </submittedName>
</protein>
<sequence length="161" mass="17518">MTQRKAELAVLGSLLEAQSPPGSLELQQGETKAQHTKPMSALRRLVKERADYAVMVTQFVLAFGHRAVFALSAGCSPKSIIQHLALAKQKKLLQWAQENAMHMHPSKGVFWEAIASISQTVGFTCLASSLDLAAFNSKNVKCCKRDPEECLGGSNLSYISS</sequence>